<evidence type="ECO:0000313" key="2">
    <source>
        <dbReference type="Proteomes" id="UP001163603"/>
    </source>
</evidence>
<name>A0ACC0XFN9_9ROSI</name>
<sequence>MWLHNFSVQRYATTHGQMWKEGLKGEASRLLDLMLEKGWVPDATTHGLLVGSFVRKDTNGETFAYEDSMQDSVSNILAEGLGNT</sequence>
<dbReference type="Proteomes" id="UP001163603">
    <property type="component" value="Chromosome 13"/>
</dbReference>
<comment type="caution">
    <text evidence="1">The sequence shown here is derived from an EMBL/GenBank/DDBJ whole genome shotgun (WGS) entry which is preliminary data.</text>
</comment>
<keyword evidence="2" id="KW-1185">Reference proteome</keyword>
<reference evidence="2" key="1">
    <citation type="journal article" date="2023" name="G3 (Bethesda)">
        <title>Genome assembly and association tests identify interacting loci associated with vigor, precocity, and sex in interspecific pistachio rootstocks.</title>
        <authorList>
            <person name="Palmer W."/>
            <person name="Jacygrad E."/>
            <person name="Sagayaradj S."/>
            <person name="Cavanaugh K."/>
            <person name="Han R."/>
            <person name="Bertier L."/>
            <person name="Beede B."/>
            <person name="Kafkas S."/>
            <person name="Golino D."/>
            <person name="Preece J."/>
            <person name="Michelmore R."/>
        </authorList>
    </citation>
    <scope>NUCLEOTIDE SEQUENCE [LARGE SCALE GENOMIC DNA]</scope>
</reference>
<gene>
    <name evidence="1" type="ORF">Pint_21117</name>
</gene>
<proteinExistence type="predicted"/>
<organism evidence="1 2">
    <name type="scientific">Pistacia integerrima</name>
    <dbReference type="NCBI Taxonomy" id="434235"/>
    <lineage>
        <taxon>Eukaryota</taxon>
        <taxon>Viridiplantae</taxon>
        <taxon>Streptophyta</taxon>
        <taxon>Embryophyta</taxon>
        <taxon>Tracheophyta</taxon>
        <taxon>Spermatophyta</taxon>
        <taxon>Magnoliopsida</taxon>
        <taxon>eudicotyledons</taxon>
        <taxon>Gunneridae</taxon>
        <taxon>Pentapetalae</taxon>
        <taxon>rosids</taxon>
        <taxon>malvids</taxon>
        <taxon>Sapindales</taxon>
        <taxon>Anacardiaceae</taxon>
        <taxon>Pistacia</taxon>
    </lineage>
</organism>
<protein>
    <submittedName>
        <fullName evidence="1">Uncharacterized protein</fullName>
    </submittedName>
</protein>
<accession>A0ACC0XFN9</accession>
<dbReference type="EMBL" id="CM047748">
    <property type="protein sequence ID" value="KAJ0015230.1"/>
    <property type="molecule type" value="Genomic_DNA"/>
</dbReference>
<evidence type="ECO:0000313" key="1">
    <source>
        <dbReference type="EMBL" id="KAJ0015230.1"/>
    </source>
</evidence>